<organism evidence="1">
    <name type="scientific">Fusarium oxysporum f. sp. pisi HDV247</name>
    <dbReference type="NCBI Taxonomy" id="1080344"/>
    <lineage>
        <taxon>Eukaryota</taxon>
        <taxon>Fungi</taxon>
        <taxon>Dikarya</taxon>
        <taxon>Ascomycota</taxon>
        <taxon>Pezizomycotina</taxon>
        <taxon>Sordariomycetes</taxon>
        <taxon>Hypocreomycetidae</taxon>
        <taxon>Hypocreales</taxon>
        <taxon>Nectriaceae</taxon>
        <taxon>Fusarium</taxon>
        <taxon>Fusarium oxysporum species complex</taxon>
    </lineage>
</organism>
<name>W9Q6M4_FUSOX</name>
<dbReference type="EMBL" id="JH650969">
    <property type="protein sequence ID" value="EXA50237.1"/>
    <property type="molecule type" value="Genomic_DNA"/>
</dbReference>
<gene>
    <name evidence="1" type="ORF">FOVG_03041</name>
</gene>
<dbReference type="Proteomes" id="UP000030751">
    <property type="component" value="Unassembled WGS sequence"/>
</dbReference>
<proteinExistence type="predicted"/>
<sequence length="53" mass="5837">MHDVIVADICQGHRSGLAAFGSQPPVLRHLPRVIEMRADLPEKAEVWTCQGAE</sequence>
<protein>
    <submittedName>
        <fullName evidence="1">Uncharacterized protein</fullName>
    </submittedName>
</protein>
<reference evidence="1" key="2">
    <citation type="submission" date="2012-05" db="EMBL/GenBank/DDBJ databases">
        <title>Annotation of the Genome Sequence of Fusarium oxysporum HDV247.</title>
        <authorList>
            <consortium name="The Broad Institute Genomics Platform"/>
            <person name="Ma L.-J."/>
            <person name="Corby-Kistler H."/>
            <person name="Broz K."/>
            <person name="Gale L.R."/>
            <person name="Jonkers W."/>
            <person name="O'Donnell K."/>
            <person name="Ploetz R."/>
            <person name="Steinberg C."/>
            <person name="Schwartz D.C."/>
            <person name="VanEtten H."/>
            <person name="Zhou S."/>
            <person name="Young S.K."/>
            <person name="Zeng Q."/>
            <person name="Gargeya S."/>
            <person name="Fitzgerald M."/>
            <person name="Abouelleil A."/>
            <person name="Alvarado L."/>
            <person name="Chapman S.B."/>
            <person name="Gainer-Dewar J."/>
            <person name="Goldberg J."/>
            <person name="Griggs A."/>
            <person name="Gujja S."/>
            <person name="Hansen M."/>
            <person name="Howarth C."/>
            <person name="Imamovic A."/>
            <person name="Ireland A."/>
            <person name="Larimer J."/>
            <person name="McCowan C."/>
            <person name="Murphy C."/>
            <person name="Pearson M."/>
            <person name="Poon T.W."/>
            <person name="Priest M."/>
            <person name="Roberts A."/>
            <person name="Saif S."/>
            <person name="Shea T."/>
            <person name="Sykes S."/>
            <person name="Wortman J."/>
            <person name="Nusbaum C."/>
            <person name="Birren B."/>
        </authorList>
    </citation>
    <scope>NUCLEOTIDE SEQUENCE</scope>
    <source>
        <strain evidence="1">HDV247</strain>
    </source>
</reference>
<dbReference type="HOGENOM" id="CLU_3068725_0_0_1"/>
<evidence type="ECO:0000313" key="1">
    <source>
        <dbReference type="EMBL" id="EXA50237.1"/>
    </source>
</evidence>
<dbReference type="AlphaFoldDB" id="W9Q6M4"/>
<accession>W9Q6M4</accession>
<reference evidence="1" key="1">
    <citation type="submission" date="2011-10" db="EMBL/GenBank/DDBJ databases">
        <title>The Genome Sequence of Fusarium oxysporum HDV247.</title>
        <authorList>
            <consortium name="The Broad Institute Genome Sequencing Platform"/>
            <person name="Ma L.-J."/>
            <person name="Gale L.R."/>
            <person name="Schwartz D.C."/>
            <person name="Zhou S."/>
            <person name="Corby-Kistler H."/>
            <person name="Young S.K."/>
            <person name="Zeng Q."/>
            <person name="Gargeya S."/>
            <person name="Fitzgerald M."/>
            <person name="Haas B."/>
            <person name="Abouelleil A."/>
            <person name="Alvarado L."/>
            <person name="Arachchi H.M."/>
            <person name="Berlin A."/>
            <person name="Brown A."/>
            <person name="Chapman S.B."/>
            <person name="Chen Z."/>
            <person name="Dunbar C."/>
            <person name="Freedman E."/>
            <person name="Gearin G."/>
            <person name="Goldberg J."/>
            <person name="Griggs A."/>
            <person name="Gujja S."/>
            <person name="Heiman D."/>
            <person name="Howarth C."/>
            <person name="Larson L."/>
            <person name="Lui A."/>
            <person name="MacDonald P.J.P."/>
            <person name="Montmayeur A."/>
            <person name="Murphy C."/>
            <person name="Neiman D."/>
            <person name="Pearson M."/>
            <person name="Priest M."/>
            <person name="Roberts A."/>
            <person name="Saif S."/>
            <person name="Shea T."/>
            <person name="Shenoy N."/>
            <person name="Sisk P."/>
            <person name="Stolte C."/>
            <person name="Sykes S."/>
            <person name="Wortman J."/>
            <person name="Nusbaum C."/>
            <person name="Birren B."/>
        </authorList>
    </citation>
    <scope>NUCLEOTIDE SEQUENCE [LARGE SCALE GENOMIC DNA]</scope>
    <source>
        <strain evidence="1">HDV247</strain>
    </source>
</reference>